<dbReference type="PANTHER" id="PTHR39244:SF5">
    <property type="entry name" value="NATTERIN-3-LIKE"/>
    <property type="match status" value="1"/>
</dbReference>
<keyword evidence="6" id="KW-1185">Reference proteome</keyword>
<dbReference type="InterPro" id="IPR055267">
    <property type="entry name" value="Aerolysin-like_C"/>
</dbReference>
<dbReference type="SUPFAM" id="SSF56973">
    <property type="entry name" value="Aerolisin/ETX pore-forming domain"/>
    <property type="match status" value="1"/>
</dbReference>
<dbReference type="PANTHER" id="PTHR39244">
    <property type="entry name" value="NATTERIN-4"/>
    <property type="match status" value="1"/>
</dbReference>
<feature type="signal peptide" evidence="3">
    <location>
        <begin position="1"/>
        <end position="22"/>
    </location>
</feature>
<organism evidence="5 6">
    <name type="scientific">Pedobacter lusitanus</name>
    <dbReference type="NCBI Taxonomy" id="1503925"/>
    <lineage>
        <taxon>Bacteria</taxon>
        <taxon>Pseudomonadati</taxon>
        <taxon>Bacteroidota</taxon>
        <taxon>Sphingobacteriia</taxon>
        <taxon>Sphingobacteriales</taxon>
        <taxon>Sphingobacteriaceae</taxon>
        <taxon>Pedobacter</taxon>
    </lineage>
</organism>
<dbReference type="CDD" id="cd20222">
    <property type="entry name" value="PFM_parasporin-2-like"/>
    <property type="match status" value="1"/>
</dbReference>
<name>A0A0D0GG02_9SPHI</name>
<dbReference type="EMBL" id="JXRA01000069">
    <property type="protein sequence ID" value="KIO76207.1"/>
    <property type="molecule type" value="Genomic_DNA"/>
</dbReference>
<protein>
    <recommendedName>
        <fullName evidence="4">Aerolysin-like C-terminal domain-containing protein</fullName>
    </recommendedName>
</protein>
<sequence length="348" mass="37381">MIRRNKMKIAAAMIALTVFFIAGCSKKNEDSLTTKQGTGNAATGNMKSTTLKEMGYNNVEEMLKNGWQLVQEFKPEPVSASGAALKSGAASAVQQDNNIPLTLDHLRQLGYNPDNDAGRIILKDLFRRNGVRPDGIVLSRSQYIEGGVVSSDVANGSIQAYVTTGSPIVTVDAKGIEYPDEVYTTEAINNAETSAKITVDYTYQSGYKTSWARQVTGSFKLGAKGKIGIPFVAEGEVSTEIMIGGATTDGTESSNTKTIKSAYTADVPGNSKVIITVLTKKKQSKVSYKVPMAITGKLSVNYPSAVDGHYFWYDNANILLKNPKAEEGVAQAVENITTQIIASKPIKL</sequence>
<comment type="caution">
    <text evidence="5">The sequence shown here is derived from an EMBL/GenBank/DDBJ whole genome shotgun (WGS) entry which is preliminary data.</text>
</comment>
<accession>A0A0D0GG02</accession>
<dbReference type="Pfam" id="PF01117">
    <property type="entry name" value="Aerolysin"/>
    <property type="match status" value="1"/>
</dbReference>
<gene>
    <name evidence="5" type="ORF">TH53_16220</name>
</gene>
<dbReference type="Gene3D" id="2.60.40.4280">
    <property type="match status" value="1"/>
</dbReference>
<dbReference type="Proteomes" id="UP000032049">
    <property type="component" value="Unassembled WGS sequence"/>
</dbReference>
<evidence type="ECO:0000313" key="6">
    <source>
        <dbReference type="Proteomes" id="UP000032049"/>
    </source>
</evidence>
<dbReference type="AlphaFoldDB" id="A0A0D0GG02"/>
<evidence type="ECO:0000256" key="2">
    <source>
        <dbReference type="ARBA" id="ARBA00023157"/>
    </source>
</evidence>
<dbReference type="Gene3D" id="2.60.40.3040">
    <property type="match status" value="1"/>
</dbReference>
<evidence type="ECO:0000256" key="1">
    <source>
        <dbReference type="ARBA" id="ARBA00009831"/>
    </source>
</evidence>
<reference evidence="5 6" key="1">
    <citation type="submission" date="2015-01" db="EMBL/GenBank/DDBJ databases">
        <title>Draft genome sequence of Pedobacter sp. NL19 isolated from sludge of an effluent treatment pond in an abandoned uranium mine.</title>
        <authorList>
            <person name="Santos T."/>
            <person name="Caetano T."/>
            <person name="Covas C."/>
            <person name="Cruz A."/>
            <person name="Mendo S."/>
        </authorList>
    </citation>
    <scope>NUCLEOTIDE SEQUENCE [LARGE SCALE GENOMIC DNA]</scope>
    <source>
        <strain evidence="5 6">NL19</strain>
    </source>
</reference>
<feature type="chain" id="PRO_5002222473" description="Aerolysin-like C-terminal domain-containing protein" evidence="3">
    <location>
        <begin position="23"/>
        <end position="348"/>
    </location>
</feature>
<dbReference type="RefSeq" id="WP_041883403.1">
    <property type="nucleotide sequence ID" value="NZ_CP157278.1"/>
</dbReference>
<comment type="similarity">
    <text evidence="1">Belongs to the aerolysin family.</text>
</comment>
<evidence type="ECO:0000256" key="3">
    <source>
        <dbReference type="SAM" id="SignalP"/>
    </source>
</evidence>
<feature type="domain" description="Aerolysin-like C-terminal" evidence="4">
    <location>
        <begin position="181"/>
        <end position="295"/>
    </location>
</feature>
<evidence type="ECO:0000259" key="4">
    <source>
        <dbReference type="Pfam" id="PF01117"/>
    </source>
</evidence>
<proteinExistence type="inferred from homology"/>
<dbReference type="PROSITE" id="PS51257">
    <property type="entry name" value="PROKAR_LIPOPROTEIN"/>
    <property type="match status" value="1"/>
</dbReference>
<dbReference type="InterPro" id="IPR053237">
    <property type="entry name" value="Natterin_C"/>
</dbReference>
<evidence type="ECO:0000313" key="5">
    <source>
        <dbReference type="EMBL" id="KIO76207.1"/>
    </source>
</evidence>
<keyword evidence="3" id="KW-0732">Signal</keyword>
<keyword evidence="2" id="KW-1015">Disulfide bond</keyword>
<dbReference type="Gene3D" id="3.10.290.50">
    <property type="match status" value="1"/>
</dbReference>